<organism evidence="2 3">
    <name type="scientific">Thermogemmatispora aurantia</name>
    <dbReference type="NCBI Taxonomy" id="2045279"/>
    <lineage>
        <taxon>Bacteria</taxon>
        <taxon>Bacillati</taxon>
        <taxon>Chloroflexota</taxon>
        <taxon>Ktedonobacteria</taxon>
        <taxon>Thermogemmatisporales</taxon>
        <taxon>Thermogemmatisporaceae</taxon>
        <taxon>Thermogemmatispora</taxon>
    </lineage>
</organism>
<dbReference type="EMBL" id="BKZV01000001">
    <property type="protein sequence ID" value="GER82700.1"/>
    <property type="molecule type" value="Genomic_DNA"/>
</dbReference>
<dbReference type="Proteomes" id="UP000334820">
    <property type="component" value="Unassembled WGS sequence"/>
</dbReference>
<reference evidence="2 3" key="1">
    <citation type="journal article" date="2019" name="Int. J. Syst. Evol. Microbiol.">
        <title>Thermogemmatispora aurantia sp. nov. and Thermogemmatispora argillosa sp. nov., within the class Ktedonobacteria, and emended description of the genus Thermogemmatispora.</title>
        <authorList>
            <person name="Zheng Y."/>
            <person name="Wang C.M."/>
            <person name="Sakai Y."/>
            <person name="Abe K."/>
            <person name="Yokota A."/>
            <person name="Yabe S."/>
        </authorList>
    </citation>
    <scope>NUCLEOTIDE SEQUENCE [LARGE SCALE GENOMIC DNA]</scope>
    <source>
        <strain evidence="2 3">A1-2</strain>
    </source>
</reference>
<keyword evidence="1" id="KW-0812">Transmembrane</keyword>
<sequence>MSKKPPPTLWEIVGPVGGLGFTIAVPIAAGAILGHYLDGVLRTAPLCILLGLLLGLITGIYGAYRLFKIFFSSIR</sequence>
<dbReference type="Pfam" id="PF09527">
    <property type="entry name" value="ATPase_gene1"/>
    <property type="match status" value="1"/>
</dbReference>
<comment type="caution">
    <text evidence="2">The sequence shown here is derived from an EMBL/GenBank/DDBJ whole genome shotgun (WGS) entry which is preliminary data.</text>
</comment>
<evidence type="ECO:0000313" key="3">
    <source>
        <dbReference type="Proteomes" id="UP000334820"/>
    </source>
</evidence>
<protein>
    <recommendedName>
        <fullName evidence="4">AtpZ/AtpI family protein</fullName>
    </recommendedName>
</protein>
<accession>A0A5J4K7N6</accession>
<feature type="transmembrane region" description="Helical" evidence="1">
    <location>
        <begin position="12"/>
        <end position="37"/>
    </location>
</feature>
<keyword evidence="3" id="KW-1185">Reference proteome</keyword>
<evidence type="ECO:0000313" key="2">
    <source>
        <dbReference type="EMBL" id="GER82700.1"/>
    </source>
</evidence>
<dbReference type="AlphaFoldDB" id="A0A5J4K7N6"/>
<keyword evidence="1" id="KW-0472">Membrane</keyword>
<evidence type="ECO:0000256" key="1">
    <source>
        <dbReference type="SAM" id="Phobius"/>
    </source>
</evidence>
<keyword evidence="1" id="KW-1133">Transmembrane helix</keyword>
<gene>
    <name evidence="2" type="ORF">KTAU_13370</name>
</gene>
<dbReference type="InterPro" id="IPR032820">
    <property type="entry name" value="ATPase_put"/>
</dbReference>
<feature type="transmembrane region" description="Helical" evidence="1">
    <location>
        <begin position="43"/>
        <end position="67"/>
    </location>
</feature>
<proteinExistence type="predicted"/>
<name>A0A5J4K7N6_9CHLR</name>
<dbReference type="RefSeq" id="WP_151727507.1">
    <property type="nucleotide sequence ID" value="NZ_BKZV01000001.1"/>
</dbReference>
<evidence type="ECO:0008006" key="4">
    <source>
        <dbReference type="Google" id="ProtNLM"/>
    </source>
</evidence>